<protein>
    <submittedName>
        <fullName evidence="1">Uncharacterized protein</fullName>
    </submittedName>
</protein>
<reference evidence="1 2" key="1">
    <citation type="submission" date="2021-01" db="EMBL/GenBank/DDBJ databases">
        <title>Brevundimonas vitis sp. nov., an bacterium isolated from grape (Vitis vinifera).</title>
        <authorList>
            <person name="Jiang L."/>
            <person name="Lee J."/>
        </authorList>
    </citation>
    <scope>NUCLEOTIDE SEQUENCE [LARGE SCALE GENOMIC DNA]</scope>
    <source>
        <strain evidence="1 2">GRTSA-9</strain>
    </source>
</reference>
<organism evidence="1 2">
    <name type="scientific">Brevundimonas vitisensis</name>
    <dbReference type="NCBI Taxonomy" id="2800818"/>
    <lineage>
        <taxon>Bacteria</taxon>
        <taxon>Pseudomonadati</taxon>
        <taxon>Pseudomonadota</taxon>
        <taxon>Alphaproteobacteria</taxon>
        <taxon>Caulobacterales</taxon>
        <taxon>Caulobacteraceae</taxon>
        <taxon>Brevundimonas</taxon>
    </lineage>
</organism>
<sequence>MTSVIIRRVTNNLERMVRSRDGVRVSEALAAAQSNLETIEEICVQELDRRLAPLAQFARDHPIRRPPDSVLEQVSQDASAALTACSGLNRPMLGKALLMLCAMADALSHTRYWPDGALGPAIATIGLLRSGQLPDPVAEDLISELQRCLVCYVQHADEALQRRSD</sequence>
<gene>
    <name evidence="1" type="ORF">JIP62_12370</name>
</gene>
<dbReference type="RefSeq" id="WP_201102469.1">
    <property type="nucleotide sequence ID" value="NZ_CP067977.1"/>
</dbReference>
<name>A0ABX7BKJ7_9CAUL</name>
<keyword evidence="2" id="KW-1185">Reference proteome</keyword>
<accession>A0ABX7BKJ7</accession>
<proteinExistence type="predicted"/>
<dbReference type="Proteomes" id="UP000595448">
    <property type="component" value="Chromosome"/>
</dbReference>
<dbReference type="EMBL" id="CP067977">
    <property type="protein sequence ID" value="QQQ18094.1"/>
    <property type="molecule type" value="Genomic_DNA"/>
</dbReference>
<evidence type="ECO:0000313" key="2">
    <source>
        <dbReference type="Proteomes" id="UP000595448"/>
    </source>
</evidence>
<evidence type="ECO:0000313" key="1">
    <source>
        <dbReference type="EMBL" id="QQQ18094.1"/>
    </source>
</evidence>